<dbReference type="PANTHER" id="PTHR42756">
    <property type="entry name" value="TRANSCRIPTIONAL REGULATOR, MARR"/>
    <property type="match status" value="1"/>
</dbReference>
<reference evidence="6" key="1">
    <citation type="submission" date="2016-10" db="EMBL/GenBank/DDBJ databases">
        <authorList>
            <person name="Varghese N."/>
            <person name="Submissions S."/>
        </authorList>
    </citation>
    <scope>NUCLEOTIDE SEQUENCE [LARGE SCALE GENOMIC DNA]</scope>
    <source>
        <strain evidence="6">M83</strain>
    </source>
</reference>
<dbReference type="SMART" id="SM00347">
    <property type="entry name" value="HTH_MARR"/>
    <property type="match status" value="1"/>
</dbReference>
<evidence type="ECO:0000256" key="3">
    <source>
        <dbReference type="ARBA" id="ARBA00023163"/>
    </source>
</evidence>
<dbReference type="AlphaFoldDB" id="A0A1G9WMS8"/>
<dbReference type="InterPro" id="IPR036390">
    <property type="entry name" value="WH_DNA-bd_sf"/>
</dbReference>
<dbReference type="InterPro" id="IPR023187">
    <property type="entry name" value="Tscrpt_reg_MarR-type_CS"/>
</dbReference>
<evidence type="ECO:0000313" key="5">
    <source>
        <dbReference type="EMBL" id="SDM85800.1"/>
    </source>
</evidence>
<dbReference type="RefSeq" id="WP_074521437.1">
    <property type="nucleotide sequence ID" value="NZ_FNHZ01000003.1"/>
</dbReference>
<dbReference type="InterPro" id="IPR000835">
    <property type="entry name" value="HTH_MarR-typ"/>
</dbReference>
<dbReference type="GO" id="GO:0003677">
    <property type="term" value="F:DNA binding"/>
    <property type="evidence" value="ECO:0007669"/>
    <property type="project" value="UniProtKB-KW"/>
</dbReference>
<keyword evidence="6" id="KW-1185">Reference proteome</keyword>
<dbReference type="PANTHER" id="PTHR42756:SF1">
    <property type="entry name" value="TRANSCRIPTIONAL REPRESSOR OF EMRAB OPERON"/>
    <property type="match status" value="1"/>
</dbReference>
<keyword evidence="1" id="KW-0805">Transcription regulation</keyword>
<name>A0A1G9WMS8_9FIRM</name>
<dbReference type="Gene3D" id="1.10.10.10">
    <property type="entry name" value="Winged helix-like DNA-binding domain superfamily/Winged helix DNA-binding domain"/>
    <property type="match status" value="1"/>
</dbReference>
<dbReference type="Pfam" id="PF12802">
    <property type="entry name" value="MarR_2"/>
    <property type="match status" value="1"/>
</dbReference>
<dbReference type="PROSITE" id="PS50995">
    <property type="entry name" value="HTH_MARR_2"/>
    <property type="match status" value="1"/>
</dbReference>
<evidence type="ECO:0000259" key="4">
    <source>
        <dbReference type="PROSITE" id="PS50995"/>
    </source>
</evidence>
<dbReference type="InterPro" id="IPR036388">
    <property type="entry name" value="WH-like_DNA-bd_sf"/>
</dbReference>
<feature type="domain" description="HTH marR-type" evidence="4">
    <location>
        <begin position="4"/>
        <end position="136"/>
    </location>
</feature>
<protein>
    <submittedName>
        <fullName evidence="5">DNA-binding transcriptional regulator, MarR family</fullName>
    </submittedName>
</protein>
<sequence>MDDNVRILRLIAFIARKQQIKISKMMTKYNLTAGEFPIYMAICNNKGFTQEQISEYVYVDKGFTARVLKSLEDKGYIYREKDEKDKRINHVYPTKLALSFHKEVSELLSDNNKSATKDFSLEEKLQFKEYLTKLDEALDEI</sequence>
<dbReference type="EMBL" id="FNHZ01000003">
    <property type="protein sequence ID" value="SDM85800.1"/>
    <property type="molecule type" value="Genomic_DNA"/>
</dbReference>
<dbReference type="PROSITE" id="PS01117">
    <property type="entry name" value="HTH_MARR_1"/>
    <property type="match status" value="1"/>
</dbReference>
<accession>A0A1G9WMS8</accession>
<dbReference type="SUPFAM" id="SSF46785">
    <property type="entry name" value="Winged helix' DNA-binding domain"/>
    <property type="match status" value="1"/>
</dbReference>
<dbReference type="OrthoDB" id="2297442at2"/>
<dbReference type="PRINTS" id="PR00598">
    <property type="entry name" value="HTHMARR"/>
</dbReference>
<keyword evidence="3" id="KW-0804">Transcription</keyword>
<dbReference type="Proteomes" id="UP000187651">
    <property type="component" value="Unassembled WGS sequence"/>
</dbReference>
<keyword evidence="2 5" id="KW-0238">DNA-binding</keyword>
<evidence type="ECO:0000256" key="1">
    <source>
        <dbReference type="ARBA" id="ARBA00023015"/>
    </source>
</evidence>
<evidence type="ECO:0000256" key="2">
    <source>
        <dbReference type="ARBA" id="ARBA00023125"/>
    </source>
</evidence>
<evidence type="ECO:0000313" key="6">
    <source>
        <dbReference type="Proteomes" id="UP000187651"/>
    </source>
</evidence>
<proteinExistence type="predicted"/>
<gene>
    <name evidence="5" type="ORF">SAMN05216544_1272</name>
</gene>
<dbReference type="GO" id="GO:0003700">
    <property type="term" value="F:DNA-binding transcription factor activity"/>
    <property type="evidence" value="ECO:0007669"/>
    <property type="project" value="InterPro"/>
</dbReference>
<organism evidence="5 6">
    <name type="scientific">Lachnospira pectinoschiza</name>
    <dbReference type="NCBI Taxonomy" id="28052"/>
    <lineage>
        <taxon>Bacteria</taxon>
        <taxon>Bacillati</taxon>
        <taxon>Bacillota</taxon>
        <taxon>Clostridia</taxon>
        <taxon>Lachnospirales</taxon>
        <taxon>Lachnospiraceae</taxon>
        <taxon>Lachnospira</taxon>
    </lineage>
</organism>